<dbReference type="SUPFAM" id="SSF159501">
    <property type="entry name" value="EreA/ChaN-like"/>
    <property type="match status" value="1"/>
</dbReference>
<sequence>MSAEVTDWLRANALPLSSLTPGSPTDDLQPLAETLREVRVVGLGEATHGTREFFQLKHRILEFLVREMGYSVLAMEASASAGQAVDAYVRHSIGDAEKVLTGLGFWIWRTREVLSVIEWMREYNRKRAEDEHVRFVGIDPQQCGDSIAVLDAFLHERAPERVAGLHTTLGVLGRAHPGQYPDPRRRLVHAAEELVDFLCDDAPDAAEAIRHARILAQAADLVTRKRLHEDPEQTVYAVRDRYMADWVGELLDVPSTKVALWAHNGHIAKSWYGSGPSPLGQHLHERYGDVYYALGLLFGQGAFRAGRTHLGPWPGSRLRHPKRNSIGMASPTTTEGQLAAATAGNHLIDLRSGADAPTAVRQWLHSTSAMRNFGAQVPRWTYHLHRSPTILAQEYDGLAYIATSTCSRPLPAPETRS</sequence>
<dbReference type="Gene3D" id="3.40.1660.10">
    <property type="entry name" value="EreA-like (biosynthetic domain)"/>
    <property type="match status" value="1"/>
</dbReference>
<keyword evidence="2" id="KW-1185">Reference proteome</keyword>
<organism evidence="1 2">
    <name type="scientific">Streptomyces melanogenes</name>
    <dbReference type="NCBI Taxonomy" id="67326"/>
    <lineage>
        <taxon>Bacteria</taxon>
        <taxon>Bacillati</taxon>
        <taxon>Actinomycetota</taxon>
        <taxon>Actinomycetes</taxon>
        <taxon>Kitasatosporales</taxon>
        <taxon>Streptomycetaceae</taxon>
        <taxon>Streptomyces</taxon>
    </lineage>
</organism>
<evidence type="ECO:0000313" key="1">
    <source>
        <dbReference type="EMBL" id="WUT80982.1"/>
    </source>
</evidence>
<evidence type="ECO:0000313" key="2">
    <source>
        <dbReference type="Proteomes" id="UP001432060"/>
    </source>
</evidence>
<dbReference type="RefSeq" id="WP_329394994.1">
    <property type="nucleotide sequence ID" value="NZ_CP109019.1"/>
</dbReference>
<dbReference type="InterPro" id="IPR052036">
    <property type="entry name" value="Hydrolase/PRTase-associated"/>
</dbReference>
<dbReference type="Gene3D" id="3.30.1870.10">
    <property type="entry name" value="EreA-like, domain 2"/>
    <property type="match status" value="1"/>
</dbReference>
<dbReference type="PANTHER" id="PTHR31299:SF0">
    <property type="entry name" value="ESTERASE, PUTATIVE (AFU_ORTHOLOGUE AFUA_1G05850)-RELATED"/>
    <property type="match status" value="1"/>
</dbReference>
<dbReference type="PIRSF" id="PIRSF036794">
    <property type="entry name" value="UCP_erythr_ester"/>
    <property type="match status" value="1"/>
</dbReference>
<accession>A0ABZ1XDH4</accession>
<proteinExistence type="predicted"/>
<reference evidence="1" key="1">
    <citation type="submission" date="2022-10" db="EMBL/GenBank/DDBJ databases">
        <title>The complete genomes of actinobacterial strains from the NBC collection.</title>
        <authorList>
            <person name="Joergensen T.S."/>
            <person name="Alvarez Arevalo M."/>
            <person name="Sterndorff E.B."/>
            <person name="Faurdal D."/>
            <person name="Vuksanovic O."/>
            <person name="Mourched A.-S."/>
            <person name="Charusanti P."/>
            <person name="Shaw S."/>
            <person name="Blin K."/>
            <person name="Weber T."/>
        </authorList>
    </citation>
    <scope>NUCLEOTIDE SEQUENCE</scope>
    <source>
        <strain evidence="1">NBC_00668</strain>
    </source>
</reference>
<dbReference type="CDD" id="cd14728">
    <property type="entry name" value="Ere-like"/>
    <property type="match status" value="1"/>
</dbReference>
<dbReference type="PANTHER" id="PTHR31299">
    <property type="entry name" value="ESTERASE, PUTATIVE (AFU_ORTHOLOGUE AFUA_1G05850)-RELATED"/>
    <property type="match status" value="1"/>
</dbReference>
<dbReference type="Gene3D" id="1.20.1440.30">
    <property type="entry name" value="Biosynthetic Protein domain"/>
    <property type="match status" value="1"/>
</dbReference>
<dbReference type="Pfam" id="PF05139">
    <property type="entry name" value="Erythro_esteras"/>
    <property type="match status" value="1"/>
</dbReference>
<protein>
    <submittedName>
        <fullName evidence="1">Erythromycin esterase family protein</fullName>
    </submittedName>
</protein>
<dbReference type="EMBL" id="CP109019">
    <property type="protein sequence ID" value="WUT80982.1"/>
    <property type="molecule type" value="Genomic_DNA"/>
</dbReference>
<name>A0ABZ1XDH4_9ACTN</name>
<dbReference type="InterPro" id="IPR014622">
    <property type="entry name" value="UCP036794_erythomycin"/>
</dbReference>
<gene>
    <name evidence="1" type="ORF">OG515_01670</name>
</gene>
<dbReference type="Proteomes" id="UP001432060">
    <property type="component" value="Chromosome"/>
</dbReference>
<dbReference type="InterPro" id="IPR007815">
    <property type="entry name" value="Emycin_Estase"/>
</dbReference>